<dbReference type="Proteomes" id="UP001232750">
    <property type="component" value="Unassembled WGS sequence"/>
</dbReference>
<keyword evidence="2" id="KW-1185">Reference proteome</keyword>
<dbReference type="EMBL" id="JASJEU010000024">
    <property type="protein sequence ID" value="MDJ1651629.1"/>
    <property type="molecule type" value="Genomic_DNA"/>
</dbReference>
<protein>
    <recommendedName>
        <fullName evidence="3">Head-to-tail stopper</fullName>
    </recommendedName>
</protein>
<gene>
    <name evidence="1" type="ORF">QNJ86_12515</name>
</gene>
<comment type="caution">
    <text evidence="1">The sequence shown here is derived from an EMBL/GenBank/DDBJ whole genome shotgun (WGS) entry which is preliminary data.</text>
</comment>
<evidence type="ECO:0008006" key="3">
    <source>
        <dbReference type="Google" id="ProtNLM"/>
    </source>
</evidence>
<organism evidence="1 2">
    <name type="scientific">Gordonibacter faecis</name>
    <dbReference type="NCBI Taxonomy" id="3047475"/>
    <lineage>
        <taxon>Bacteria</taxon>
        <taxon>Bacillati</taxon>
        <taxon>Actinomycetota</taxon>
        <taxon>Coriobacteriia</taxon>
        <taxon>Eggerthellales</taxon>
        <taxon>Eggerthellaceae</taxon>
        <taxon>Gordonibacter</taxon>
    </lineage>
</organism>
<evidence type="ECO:0000313" key="1">
    <source>
        <dbReference type="EMBL" id="MDJ1651629.1"/>
    </source>
</evidence>
<sequence length="110" mass="12007">MIGEVVTALVPEQVGEDPYHQPIVELCPEQVDNVLVAPGVTDDFSESNRPDGVTVAYTLYFPKAFTGCLDGAQVVVRGETFSVIGAPRRYPEVITPTQWNLKAEVERTDG</sequence>
<proteinExistence type="predicted"/>
<dbReference type="RefSeq" id="WP_283832977.1">
    <property type="nucleotide sequence ID" value="NZ_JASJEU010000024.1"/>
</dbReference>
<evidence type="ECO:0000313" key="2">
    <source>
        <dbReference type="Proteomes" id="UP001232750"/>
    </source>
</evidence>
<accession>A0ABT7DPZ6</accession>
<reference evidence="1 2" key="1">
    <citation type="submission" date="2023-05" db="EMBL/GenBank/DDBJ databases">
        <title>Gordonibacter KGMB12511T sp. nov., isolated from faeces of healthy Korean.</title>
        <authorList>
            <person name="Kim H.S."/>
            <person name="Kim J.-S."/>
            <person name="Suh M.K."/>
            <person name="Eom M.K."/>
            <person name="Do H.E."/>
            <person name="Lee J.-S."/>
        </authorList>
    </citation>
    <scope>NUCLEOTIDE SEQUENCE [LARGE SCALE GENOMIC DNA]</scope>
    <source>
        <strain evidence="1 2">KGMB12511</strain>
    </source>
</reference>
<name>A0ABT7DPZ6_9ACTN</name>